<name>A0A2T6FSQ2_9BACL</name>
<dbReference type="EMBL" id="PYHP01000099">
    <property type="protein sequence ID" value="PUA34930.1"/>
    <property type="molecule type" value="Genomic_DNA"/>
</dbReference>
<proteinExistence type="predicted"/>
<comment type="caution">
    <text evidence="1">The sequence shown here is derived from an EMBL/GenBank/DDBJ whole genome shotgun (WGS) entry which is preliminary data.</text>
</comment>
<dbReference type="InterPro" id="IPR036249">
    <property type="entry name" value="Thioredoxin-like_sf"/>
</dbReference>
<evidence type="ECO:0000313" key="2">
    <source>
        <dbReference type="Proteomes" id="UP000244184"/>
    </source>
</evidence>
<evidence type="ECO:0000313" key="1">
    <source>
        <dbReference type="EMBL" id="PUA34930.1"/>
    </source>
</evidence>
<protein>
    <submittedName>
        <fullName evidence="1">Alkyl hydroperoxide reductase</fullName>
    </submittedName>
</protein>
<organism evidence="1 2">
    <name type="scientific">Paenibacillus elgii</name>
    <dbReference type="NCBI Taxonomy" id="189691"/>
    <lineage>
        <taxon>Bacteria</taxon>
        <taxon>Bacillati</taxon>
        <taxon>Bacillota</taxon>
        <taxon>Bacilli</taxon>
        <taxon>Bacillales</taxon>
        <taxon>Paenibacillaceae</taxon>
        <taxon>Paenibacillus</taxon>
    </lineage>
</organism>
<reference evidence="1 2" key="1">
    <citation type="submission" date="2018-03" db="EMBL/GenBank/DDBJ databases">
        <title>Genome sequence of Paenibacillus elgii strain AC13 an antimicrobial compound producing bacteria.</title>
        <authorList>
            <person name="Kurokawa A.S."/>
            <person name="Araujo J.F."/>
            <person name="Costa R.A."/>
            <person name="Ortega D.B."/>
            <person name="Pires A.S."/>
            <person name="Pappas G.J.Jr."/>
            <person name="Franco O.L."/>
            <person name="Barreto C."/>
            <person name="Magalhaes B.S."/>
            <person name="Kruger R.H."/>
        </authorList>
    </citation>
    <scope>NUCLEOTIDE SEQUENCE [LARGE SCALE GENOMIC DNA]</scope>
    <source>
        <strain evidence="1 2">AC13</strain>
    </source>
</reference>
<dbReference type="AlphaFoldDB" id="A0A2T6FSQ2"/>
<dbReference type="Gene3D" id="3.40.30.10">
    <property type="entry name" value="Glutaredoxin"/>
    <property type="match status" value="1"/>
</dbReference>
<dbReference type="Proteomes" id="UP000244184">
    <property type="component" value="Unassembled WGS sequence"/>
</dbReference>
<dbReference type="SUPFAM" id="SSF52833">
    <property type="entry name" value="Thioredoxin-like"/>
    <property type="match status" value="1"/>
</dbReference>
<gene>
    <name evidence="1" type="ORF">C8Z91_34245</name>
</gene>
<sequence>MCVHCIDLLPYLKSMYDQSDLAFYIFSDGTNEDHAEMADYFKWGFPIILMEQEEMKTLFNITTLPFVLITDQTLKVVSKGVIYNDSDYIFHLSKL</sequence>
<accession>A0A2T6FSQ2</accession>